<dbReference type="Proteomes" id="UP000283269">
    <property type="component" value="Unassembled WGS sequence"/>
</dbReference>
<comment type="caution">
    <text evidence="2">The sequence shown here is derived from an EMBL/GenBank/DDBJ whole genome shotgun (WGS) entry which is preliminary data.</text>
</comment>
<evidence type="ECO:0000313" key="3">
    <source>
        <dbReference type="Proteomes" id="UP000283269"/>
    </source>
</evidence>
<accession>A0A409XFP9</accession>
<dbReference type="AlphaFoldDB" id="A0A409XFP9"/>
<name>A0A409XFP9_PSICY</name>
<evidence type="ECO:0000256" key="1">
    <source>
        <dbReference type="SAM" id="MobiDB-lite"/>
    </source>
</evidence>
<proteinExistence type="predicted"/>
<feature type="region of interest" description="Disordered" evidence="1">
    <location>
        <begin position="1"/>
        <end position="35"/>
    </location>
</feature>
<dbReference type="EMBL" id="NHYD01001859">
    <property type="protein sequence ID" value="PPQ89570.1"/>
    <property type="molecule type" value="Genomic_DNA"/>
</dbReference>
<dbReference type="InParanoid" id="A0A409XFP9"/>
<evidence type="ECO:0000313" key="2">
    <source>
        <dbReference type="EMBL" id="PPQ89570.1"/>
    </source>
</evidence>
<gene>
    <name evidence="2" type="ORF">CVT25_012243</name>
</gene>
<feature type="region of interest" description="Disordered" evidence="1">
    <location>
        <begin position="57"/>
        <end position="208"/>
    </location>
</feature>
<dbReference type="OrthoDB" id="2676123at2759"/>
<keyword evidence="3" id="KW-1185">Reference proteome</keyword>
<reference evidence="2 3" key="1">
    <citation type="journal article" date="2018" name="Evol. Lett.">
        <title>Horizontal gene cluster transfer increased hallucinogenic mushroom diversity.</title>
        <authorList>
            <person name="Reynolds H.T."/>
            <person name="Vijayakumar V."/>
            <person name="Gluck-Thaler E."/>
            <person name="Korotkin H.B."/>
            <person name="Matheny P.B."/>
            <person name="Slot J.C."/>
        </authorList>
    </citation>
    <scope>NUCLEOTIDE SEQUENCE [LARGE SCALE GENOMIC DNA]</scope>
    <source>
        <strain evidence="2 3">2631</strain>
    </source>
</reference>
<protein>
    <submittedName>
        <fullName evidence="2">Uncharacterized protein</fullName>
    </submittedName>
</protein>
<feature type="compositionally biased region" description="Low complexity" evidence="1">
    <location>
        <begin position="157"/>
        <end position="168"/>
    </location>
</feature>
<organism evidence="2 3">
    <name type="scientific">Psilocybe cyanescens</name>
    <dbReference type="NCBI Taxonomy" id="93625"/>
    <lineage>
        <taxon>Eukaryota</taxon>
        <taxon>Fungi</taxon>
        <taxon>Dikarya</taxon>
        <taxon>Basidiomycota</taxon>
        <taxon>Agaricomycotina</taxon>
        <taxon>Agaricomycetes</taxon>
        <taxon>Agaricomycetidae</taxon>
        <taxon>Agaricales</taxon>
        <taxon>Agaricineae</taxon>
        <taxon>Strophariaceae</taxon>
        <taxon>Psilocybe</taxon>
    </lineage>
</organism>
<feature type="compositionally biased region" description="Basic residues" evidence="1">
    <location>
        <begin position="67"/>
        <end position="79"/>
    </location>
</feature>
<sequence>MSLPPLDPSEYGLPVPLVSDDIRHNQSGRLKRPAVKPREIEEISLGSATVSTIAVVAARETKERASPRKRRPGGAKRKRKDADDGDAAYPAKRVRVPRGAVGQTAEEDSSLDLMPNNDVGAPIPEVLSDPTDTSKRRSTRATGSLKRRDSSASETTSISANAINAEIATKPDALSPSNADIASKSLDLDPPIGNQEKEEGELSEGLNS</sequence>